<protein>
    <submittedName>
        <fullName evidence="1">Uncharacterized protein</fullName>
    </submittedName>
</protein>
<accession>A0A8B2Z8Z8</accession>
<comment type="caution">
    <text evidence="1">The sequence shown here is derived from an EMBL/GenBank/DDBJ whole genome shotgun (WGS) entry which is preliminary data.</text>
</comment>
<organism evidence="1 2">
    <name type="scientific">Ligilactobacillus ruminis</name>
    <dbReference type="NCBI Taxonomy" id="1623"/>
    <lineage>
        <taxon>Bacteria</taxon>
        <taxon>Bacillati</taxon>
        <taxon>Bacillota</taxon>
        <taxon>Bacilli</taxon>
        <taxon>Lactobacillales</taxon>
        <taxon>Lactobacillaceae</taxon>
        <taxon>Ligilactobacillus</taxon>
    </lineage>
</organism>
<name>A0A8B2Z8Z8_9LACO</name>
<gene>
    <name evidence="1" type="ORF">DXD09_00515</name>
</gene>
<sequence>MEAAAFLCIFRERVSGAVLASELRGGIWGCAVWLGWLDLRTLNFAALIDYFWSTFGDARARWAGAAFDKSSAVYGQINENGRFVRKWPA</sequence>
<dbReference type="EMBL" id="QSQR01000001">
    <property type="protein sequence ID" value="RGK48252.1"/>
    <property type="molecule type" value="Genomic_DNA"/>
</dbReference>
<reference evidence="1 2" key="1">
    <citation type="submission" date="2018-08" db="EMBL/GenBank/DDBJ databases">
        <title>A genome reference for cultivated species of the human gut microbiota.</title>
        <authorList>
            <person name="Zou Y."/>
            <person name="Xue W."/>
            <person name="Luo G."/>
        </authorList>
    </citation>
    <scope>NUCLEOTIDE SEQUENCE [LARGE SCALE GENOMIC DNA]</scope>
    <source>
        <strain evidence="1 2">TF10-9AT</strain>
    </source>
</reference>
<evidence type="ECO:0000313" key="2">
    <source>
        <dbReference type="Proteomes" id="UP000260790"/>
    </source>
</evidence>
<dbReference type="AlphaFoldDB" id="A0A8B2Z8Z8"/>
<proteinExistence type="predicted"/>
<dbReference type="Proteomes" id="UP000260790">
    <property type="component" value="Unassembled WGS sequence"/>
</dbReference>
<evidence type="ECO:0000313" key="1">
    <source>
        <dbReference type="EMBL" id="RGK48252.1"/>
    </source>
</evidence>